<dbReference type="GO" id="GO:0016887">
    <property type="term" value="F:ATP hydrolysis activity"/>
    <property type="evidence" value="ECO:0007669"/>
    <property type="project" value="InterPro"/>
</dbReference>
<evidence type="ECO:0000256" key="2">
    <source>
        <dbReference type="SAM" id="Phobius"/>
    </source>
</evidence>
<dbReference type="GO" id="GO:0140359">
    <property type="term" value="F:ABC-type transporter activity"/>
    <property type="evidence" value="ECO:0007669"/>
    <property type="project" value="InterPro"/>
</dbReference>
<feature type="transmembrane region" description="Helical" evidence="2">
    <location>
        <begin position="329"/>
        <end position="349"/>
    </location>
</feature>
<proteinExistence type="inferred from homology"/>
<evidence type="ECO:0000313" key="6">
    <source>
        <dbReference type="Proteomes" id="UP000797356"/>
    </source>
</evidence>
<evidence type="ECO:0000313" key="5">
    <source>
        <dbReference type="EMBL" id="KAG1335461.1"/>
    </source>
</evidence>
<reference evidence="5" key="1">
    <citation type="journal article" date="2017" name="Gigascience">
        <title>The genome draft of coconut (Cocos nucifera).</title>
        <authorList>
            <person name="Xiao Y."/>
            <person name="Xu P."/>
            <person name="Fan H."/>
            <person name="Baudouin L."/>
            <person name="Xia W."/>
            <person name="Bocs S."/>
            <person name="Xu J."/>
            <person name="Li Q."/>
            <person name="Guo A."/>
            <person name="Zhou L."/>
            <person name="Li J."/>
            <person name="Wu Y."/>
            <person name="Ma Z."/>
            <person name="Armero A."/>
            <person name="Issali A.E."/>
            <person name="Liu N."/>
            <person name="Peng M."/>
            <person name="Yang Y."/>
        </authorList>
    </citation>
    <scope>NUCLEOTIDE SEQUENCE</scope>
    <source>
        <tissue evidence="5">Spear leaf of Hainan Tall coconut</tissue>
    </source>
</reference>
<dbReference type="InterPro" id="IPR027417">
    <property type="entry name" value="P-loop_NTPase"/>
</dbReference>
<dbReference type="SUPFAM" id="SSF51430">
    <property type="entry name" value="NAD(P)-linked oxidoreductase"/>
    <property type="match status" value="1"/>
</dbReference>
<dbReference type="Gene3D" id="3.40.50.300">
    <property type="entry name" value="P-loop containing nucleotide triphosphate hydrolases"/>
    <property type="match status" value="1"/>
</dbReference>
<keyword evidence="2" id="KW-0472">Membrane</keyword>
<comment type="caution">
    <text evidence="5">The sequence shown here is derived from an EMBL/GenBank/DDBJ whole genome shotgun (WGS) entry which is preliminary data.</text>
</comment>
<dbReference type="GO" id="GO:0005319">
    <property type="term" value="F:lipid transporter activity"/>
    <property type="evidence" value="ECO:0007669"/>
    <property type="project" value="TreeGrafter"/>
</dbReference>
<dbReference type="Pfam" id="PF00248">
    <property type="entry name" value="Aldo_ket_red"/>
    <property type="match status" value="1"/>
</dbReference>
<dbReference type="GO" id="GO:0016491">
    <property type="term" value="F:oxidoreductase activity"/>
    <property type="evidence" value="ECO:0007669"/>
    <property type="project" value="InterPro"/>
</dbReference>
<dbReference type="InterPro" id="IPR026082">
    <property type="entry name" value="ABCA"/>
</dbReference>
<feature type="domain" description="ABC transporter" evidence="3">
    <location>
        <begin position="586"/>
        <end position="697"/>
    </location>
</feature>
<name>A0A8K0I4N4_COCNU</name>
<evidence type="ECO:0008006" key="7">
    <source>
        <dbReference type="Google" id="ProtNLM"/>
    </source>
</evidence>
<organism evidence="5 6">
    <name type="scientific">Cocos nucifera</name>
    <name type="common">Coconut palm</name>
    <dbReference type="NCBI Taxonomy" id="13894"/>
    <lineage>
        <taxon>Eukaryota</taxon>
        <taxon>Viridiplantae</taxon>
        <taxon>Streptophyta</taxon>
        <taxon>Embryophyta</taxon>
        <taxon>Tracheophyta</taxon>
        <taxon>Spermatophyta</taxon>
        <taxon>Magnoliopsida</taxon>
        <taxon>Liliopsida</taxon>
        <taxon>Arecaceae</taxon>
        <taxon>Arecoideae</taxon>
        <taxon>Cocoseae</taxon>
        <taxon>Attaleinae</taxon>
        <taxon>Cocos</taxon>
    </lineage>
</organism>
<dbReference type="InterPro" id="IPR003439">
    <property type="entry name" value="ABC_transporter-like_ATP-bd"/>
</dbReference>
<dbReference type="GO" id="GO:0005524">
    <property type="term" value="F:ATP binding"/>
    <property type="evidence" value="ECO:0007669"/>
    <property type="project" value="InterPro"/>
</dbReference>
<protein>
    <recommendedName>
        <fullName evidence="7">NADP-dependent oxidoreductase domain-containing protein</fullName>
    </recommendedName>
</protein>
<feature type="transmembrane region" description="Helical" evidence="2">
    <location>
        <begin position="369"/>
        <end position="397"/>
    </location>
</feature>
<dbReference type="PANTHER" id="PTHR19229:SF257">
    <property type="entry name" value="OS06G0589300 PROTEIN"/>
    <property type="match status" value="1"/>
</dbReference>
<feature type="transmembrane region" description="Helical" evidence="2">
    <location>
        <begin position="409"/>
        <end position="431"/>
    </location>
</feature>
<keyword evidence="2" id="KW-1133">Transmembrane helix</keyword>
<reference evidence="5" key="2">
    <citation type="submission" date="2019-07" db="EMBL/GenBank/DDBJ databases">
        <authorList>
            <person name="Yang Y."/>
            <person name="Bocs S."/>
            <person name="Baudouin L."/>
        </authorList>
    </citation>
    <scope>NUCLEOTIDE SEQUENCE</scope>
    <source>
        <tissue evidence="5">Spear leaf of Hainan Tall coconut</tissue>
    </source>
</reference>
<comment type="similarity">
    <text evidence="1">Belongs to the ABC transporter superfamily. ABCA family. CPR flippase (TC 3.A.1.211) subfamily.</text>
</comment>
<dbReference type="Gene3D" id="3.20.20.100">
    <property type="entry name" value="NADP-dependent oxidoreductase domain"/>
    <property type="match status" value="1"/>
</dbReference>
<feature type="transmembrane region" description="Helical" evidence="2">
    <location>
        <begin position="517"/>
        <end position="536"/>
    </location>
</feature>
<dbReference type="PROSITE" id="PS00062">
    <property type="entry name" value="ALDOKETO_REDUCTASE_2"/>
    <property type="match status" value="1"/>
</dbReference>
<dbReference type="OrthoDB" id="663031at2759"/>
<dbReference type="PANTHER" id="PTHR19229">
    <property type="entry name" value="ATP-BINDING CASSETTE TRANSPORTER SUBFAMILY A ABCA"/>
    <property type="match status" value="1"/>
</dbReference>
<keyword evidence="6" id="KW-1185">Reference proteome</keyword>
<dbReference type="PROSITE" id="PS00798">
    <property type="entry name" value="ALDOKETO_REDUCTASE_1"/>
    <property type="match status" value="1"/>
</dbReference>
<keyword evidence="2" id="KW-0812">Transmembrane</keyword>
<sequence length="795" mass="89869">MGTAGRPVVPENVKLAILQAIELGYRHFDTASLYRTERPLGEAIARALQGGLVKSRSELFVTSKLWCSDAHRDLVLPALQRSLRNLQLDYLDLYLIHWPMSSKPGACSFPINEEDILPLDLISVWQAMEECQKLGLARSIGVSNFSRKKLEELLAFAKIPPAVNQVEMNPLWQQKKLREFCKEKGIHITACCPIGGQDRPESSNLLMESEVLQKIARARGKTVPQSYFEWQIPIPEDFNSLNLLRSRQKVSNAYLQFVKGADVKMQLEFTEEMPKPANQLSLDFSSLLSALFFQWIVELLFPINGVSGDAEVVVAIDGANYAISTYSDVLMVLLLEISSSQVMLSYLVYEKQHKLKIMMKMHGLGDGPYWIISYVYFLFLSSAYVLSFVILGSVIGLNFFMLNNYSIQFVFYFTSINLQIVLAFLTAAFFSNVKTAEVIGYLYIFGSGIMAGYLLHSFIEDTSFPRKWLLVMEIIPAFSLYRGLYEFSQYSFNGDQMGTSGMQWGDLNDSLNGMRDVMIIIVIEWLVLLPVAYYLNQGASLGRGIRNNPLCSLQCFLMKTPFNQRHNILRQGSKEVSVDMERPDIFKEMIGLIAPTSGNAFVRGFSIQNDMDKIYSCMSVCPQNDMLWEMLTGREHLLFYGRLKNLKGSALMLTVEESLKSVNLFHGGVADKQVKKYSGGMKRRLSVAISLIGDPKLKARYGESYVFTMTTSLDDEQEMENLVFTRTPNAKKIYQISGMQKFELPKQEVRIADVFSAVGNFKSKVTVQAWGLADTTMEDVFIKVAKRAELSDNLS</sequence>
<dbReference type="InterPro" id="IPR023210">
    <property type="entry name" value="NADP_OxRdtase_dom"/>
</dbReference>
<dbReference type="EMBL" id="CM017874">
    <property type="protein sequence ID" value="KAG1335461.1"/>
    <property type="molecule type" value="Genomic_DNA"/>
</dbReference>
<dbReference type="SUPFAM" id="SSF52540">
    <property type="entry name" value="P-loop containing nucleoside triphosphate hydrolases"/>
    <property type="match status" value="1"/>
</dbReference>
<dbReference type="InterPro" id="IPR036812">
    <property type="entry name" value="NAD(P)_OxRdtase_dom_sf"/>
</dbReference>
<evidence type="ECO:0000259" key="4">
    <source>
        <dbReference type="Pfam" id="PF00248"/>
    </source>
</evidence>
<dbReference type="AlphaFoldDB" id="A0A8K0I4N4"/>
<evidence type="ECO:0000259" key="3">
    <source>
        <dbReference type="Pfam" id="PF00005"/>
    </source>
</evidence>
<accession>A0A8K0I4N4</accession>
<dbReference type="GO" id="GO:0016020">
    <property type="term" value="C:membrane"/>
    <property type="evidence" value="ECO:0007669"/>
    <property type="project" value="InterPro"/>
</dbReference>
<gene>
    <name evidence="5" type="ORF">COCNU_03G015800</name>
</gene>
<dbReference type="Pfam" id="PF24526">
    <property type="entry name" value="ABCA12_C"/>
    <property type="match status" value="1"/>
</dbReference>
<feature type="transmembrane region" description="Helical" evidence="2">
    <location>
        <begin position="438"/>
        <end position="459"/>
    </location>
</feature>
<evidence type="ECO:0000256" key="1">
    <source>
        <dbReference type="ARBA" id="ARBA00008526"/>
    </source>
</evidence>
<dbReference type="Proteomes" id="UP000797356">
    <property type="component" value="Chromosome 3"/>
</dbReference>
<feature type="domain" description="NADP-dependent oxidoreductase" evidence="4">
    <location>
        <begin position="5"/>
        <end position="196"/>
    </location>
</feature>
<dbReference type="Pfam" id="PF00005">
    <property type="entry name" value="ABC_tran"/>
    <property type="match status" value="1"/>
</dbReference>
<dbReference type="InterPro" id="IPR020471">
    <property type="entry name" value="AKR"/>
</dbReference>
<dbReference type="InterPro" id="IPR018170">
    <property type="entry name" value="Aldo/ket_reductase_CS"/>
</dbReference>
<dbReference type="PRINTS" id="PR00069">
    <property type="entry name" value="ALDKETRDTASE"/>
</dbReference>